<organism evidence="1 2">
    <name type="scientific">Citrus sinensis</name>
    <name type="common">Sweet orange</name>
    <name type="synonym">Citrus aurantium var. sinensis</name>
    <dbReference type="NCBI Taxonomy" id="2711"/>
    <lineage>
        <taxon>Eukaryota</taxon>
        <taxon>Viridiplantae</taxon>
        <taxon>Streptophyta</taxon>
        <taxon>Embryophyta</taxon>
        <taxon>Tracheophyta</taxon>
        <taxon>Spermatophyta</taxon>
        <taxon>Magnoliopsida</taxon>
        <taxon>eudicotyledons</taxon>
        <taxon>Gunneridae</taxon>
        <taxon>Pentapetalae</taxon>
        <taxon>rosids</taxon>
        <taxon>malvids</taxon>
        <taxon>Sapindales</taxon>
        <taxon>Rutaceae</taxon>
        <taxon>Aurantioideae</taxon>
        <taxon>Citrus</taxon>
    </lineage>
</organism>
<evidence type="ECO:0000313" key="2">
    <source>
        <dbReference type="Proteomes" id="UP000829398"/>
    </source>
</evidence>
<sequence length="447" mass="52279">MRAELEVIHERLDQVENTRAGQPQHVPQARRRERSPARGEIEDYYRDEYDEGNDPVGSYKRNGRGRRVRNRDNGLSGIMMKIPSFQRKSDPEAYLKWKKKNEFIFDCHNYSEAKKVKLVVIEFSDYVITYRSVKDYYNEMEIVMIRANVEDDRADKVEFQHYVKIYEMVHKAIKIEQQLKRRGNTRAAPKLEFHSLEVELSRRGLSVQVKEDEAVQRENIFHTRCYVQDKVCSMIIDGGSCTNVDSGEVQVNKSMRISFLRKHHMIYFQSKGLSIRLILCLVQLFQIHQPIGGTRRRPKNFKGRLMRKRYMQSKTGRVPQVQAKSKVQPYGLYTPFPIPSAPWTDVSMDFVLDDAYNVDDLFFREIVRLHGDDLRTNPLQKEGNDEIKDKTITSTWDEAYSDPTQVHVGPVTRDQAKKFKEAHNGLIQATWAQSNSWRPVEGIVINT</sequence>
<proteinExistence type="predicted"/>
<gene>
    <name evidence="1" type="ORF">KPL71_007928</name>
</gene>
<keyword evidence="2" id="KW-1185">Reference proteome</keyword>
<protein>
    <submittedName>
        <fullName evidence="1">Uncharacterized protein</fullName>
    </submittedName>
</protein>
<accession>A0ACB8M3R5</accession>
<name>A0ACB8M3R5_CITSI</name>
<dbReference type="Proteomes" id="UP000829398">
    <property type="component" value="Chromosome 3"/>
</dbReference>
<dbReference type="EMBL" id="CM039172">
    <property type="protein sequence ID" value="KAH9780050.1"/>
    <property type="molecule type" value="Genomic_DNA"/>
</dbReference>
<evidence type="ECO:0000313" key="1">
    <source>
        <dbReference type="EMBL" id="KAH9780050.1"/>
    </source>
</evidence>
<reference evidence="2" key="1">
    <citation type="journal article" date="2023" name="Hortic. Res.">
        <title>A chromosome-level phased genome enabling allele-level studies in sweet orange: a case study on citrus Huanglongbing tolerance.</title>
        <authorList>
            <person name="Wu B."/>
            <person name="Yu Q."/>
            <person name="Deng Z."/>
            <person name="Duan Y."/>
            <person name="Luo F."/>
            <person name="Gmitter F. Jr."/>
        </authorList>
    </citation>
    <scope>NUCLEOTIDE SEQUENCE [LARGE SCALE GENOMIC DNA]</scope>
    <source>
        <strain evidence="2">cv. Valencia</strain>
    </source>
</reference>
<comment type="caution">
    <text evidence="1">The sequence shown here is derived from an EMBL/GenBank/DDBJ whole genome shotgun (WGS) entry which is preliminary data.</text>
</comment>